<accession>A0A1H7NF34</accession>
<dbReference type="EMBL" id="FOBF01000004">
    <property type="protein sequence ID" value="SEL21578.1"/>
    <property type="molecule type" value="Genomic_DNA"/>
</dbReference>
<protein>
    <submittedName>
        <fullName evidence="1">Uncharacterized protein</fullName>
    </submittedName>
</protein>
<gene>
    <name evidence="1" type="ORF">SAMN05660976_02000</name>
</gene>
<evidence type="ECO:0000313" key="2">
    <source>
        <dbReference type="Proteomes" id="UP000198953"/>
    </source>
</evidence>
<proteinExistence type="predicted"/>
<evidence type="ECO:0000313" key="1">
    <source>
        <dbReference type="EMBL" id="SEL21578.1"/>
    </source>
</evidence>
<keyword evidence="2" id="KW-1185">Reference proteome</keyword>
<organism evidence="1 2">
    <name type="scientific">Nonomuraea pusilla</name>
    <dbReference type="NCBI Taxonomy" id="46177"/>
    <lineage>
        <taxon>Bacteria</taxon>
        <taxon>Bacillati</taxon>
        <taxon>Actinomycetota</taxon>
        <taxon>Actinomycetes</taxon>
        <taxon>Streptosporangiales</taxon>
        <taxon>Streptosporangiaceae</taxon>
        <taxon>Nonomuraea</taxon>
    </lineage>
</organism>
<name>A0A1H7NF34_9ACTN</name>
<dbReference type="Proteomes" id="UP000198953">
    <property type="component" value="Unassembled WGS sequence"/>
</dbReference>
<dbReference type="AlphaFoldDB" id="A0A1H7NF34"/>
<reference evidence="1 2" key="1">
    <citation type="submission" date="2016-10" db="EMBL/GenBank/DDBJ databases">
        <authorList>
            <person name="de Groot N.N."/>
        </authorList>
    </citation>
    <scope>NUCLEOTIDE SEQUENCE [LARGE SCALE GENOMIC DNA]</scope>
    <source>
        <strain evidence="1 2">DSM 43357</strain>
    </source>
</reference>
<sequence>MAGIRQIKLCANPARPAPGRRMATAFPPRPTRTANVLALHAAVLAVGGRFR</sequence>